<comment type="catalytic activity">
    <reaction evidence="1">
        <text>a 1,2-diacyl-sn-glycero-3-phosphocholine + H2O = a 1,2-diacyl-sn-glycero-3-phosphate + choline + H(+)</text>
        <dbReference type="Rhea" id="RHEA:14445"/>
        <dbReference type="ChEBI" id="CHEBI:15354"/>
        <dbReference type="ChEBI" id="CHEBI:15377"/>
        <dbReference type="ChEBI" id="CHEBI:15378"/>
        <dbReference type="ChEBI" id="CHEBI:57643"/>
        <dbReference type="ChEBI" id="CHEBI:58608"/>
        <dbReference type="EC" id="3.1.4.4"/>
    </reaction>
</comment>
<gene>
    <name evidence="9" type="ORF">GB883_09215</name>
</gene>
<evidence type="ECO:0000256" key="3">
    <source>
        <dbReference type="ARBA" id="ARBA00012027"/>
    </source>
</evidence>
<keyword evidence="4" id="KW-0378">Hydrolase</keyword>
<evidence type="ECO:0000256" key="5">
    <source>
        <dbReference type="ARBA" id="ARBA00022963"/>
    </source>
</evidence>
<dbReference type="GO" id="GO:0004630">
    <property type="term" value="F:phospholipase D activity"/>
    <property type="evidence" value="ECO:0007669"/>
    <property type="project" value="UniProtKB-EC"/>
</dbReference>
<dbReference type="Pfam" id="PF13091">
    <property type="entry name" value="PLDc_2"/>
    <property type="match status" value="2"/>
</dbReference>
<dbReference type="EC" id="3.1.4.4" evidence="3"/>
<feature type="signal peptide" evidence="7">
    <location>
        <begin position="1"/>
        <end position="19"/>
    </location>
</feature>
<dbReference type="InterPro" id="IPR025202">
    <property type="entry name" value="PLD-like_dom"/>
</dbReference>
<protein>
    <recommendedName>
        <fullName evidence="3">phospholipase D</fullName>
        <ecNumber evidence="3">3.1.4.4</ecNumber>
    </recommendedName>
</protein>
<dbReference type="InterPro" id="IPR001736">
    <property type="entry name" value="PLipase_D/transphosphatidylase"/>
</dbReference>
<dbReference type="OrthoDB" id="3740959at2"/>
<dbReference type="PANTHER" id="PTHR43856:SF1">
    <property type="entry name" value="MITOCHONDRIAL CARDIOLIPIN HYDROLASE"/>
    <property type="match status" value="1"/>
</dbReference>
<evidence type="ECO:0000256" key="2">
    <source>
        <dbReference type="ARBA" id="ARBA00008664"/>
    </source>
</evidence>
<evidence type="ECO:0000256" key="1">
    <source>
        <dbReference type="ARBA" id="ARBA00000798"/>
    </source>
</evidence>
<name>A0A7J5UQ27_9MICO</name>
<reference evidence="9 10" key="1">
    <citation type="submission" date="2019-10" db="EMBL/GenBank/DDBJ databases">
        <title>Georgenia wutianyii sp. nov. and Georgenia yuyongxinii sp. nov. isolated from plateau pika (Ochotona curzoniae) in the Qinghai-Tibet plateau of China.</title>
        <authorList>
            <person name="Tian Z."/>
        </authorList>
    </citation>
    <scope>NUCLEOTIDE SEQUENCE [LARGE SCALE GENOMIC DNA]</scope>
    <source>
        <strain evidence="9 10">DSM 21501</strain>
    </source>
</reference>
<evidence type="ECO:0000256" key="7">
    <source>
        <dbReference type="SAM" id="SignalP"/>
    </source>
</evidence>
<dbReference type="GO" id="GO:0006793">
    <property type="term" value="P:phosphorus metabolic process"/>
    <property type="evidence" value="ECO:0007669"/>
    <property type="project" value="UniProtKB-ARBA"/>
</dbReference>
<proteinExistence type="inferred from homology"/>
<comment type="similarity">
    <text evidence="2">Belongs to the phospholipase D family.</text>
</comment>
<dbReference type="InterPro" id="IPR051406">
    <property type="entry name" value="PLD_domain"/>
</dbReference>
<dbReference type="GO" id="GO:0016042">
    <property type="term" value="P:lipid catabolic process"/>
    <property type="evidence" value="ECO:0007669"/>
    <property type="project" value="UniProtKB-KW"/>
</dbReference>
<dbReference type="PANTHER" id="PTHR43856">
    <property type="entry name" value="CARDIOLIPIN HYDROLASE"/>
    <property type="match status" value="1"/>
</dbReference>
<dbReference type="PROSITE" id="PS50035">
    <property type="entry name" value="PLD"/>
    <property type="match status" value="1"/>
</dbReference>
<sequence>MPRLAGLAAAALVALPVVAATTPATAAAANPATACADAPLTPVTPGAAFNNPAAGRATGVVEQICSLVKQAPQGSQIRLAHFVISGAAGMDFADVLLAARDRGVDVQVVLDGWQVDNPASVALIEALGQDTSAGSWVHVCGNVSPEGNTSSCIGTKGQHNKFYLFSETGGAKNVVVQSSANFTDVNSRTYWNNAVVLPGNHRLYDAYNAYFEDLAAEVQDPDYYRQVTTAGPGGPVTAHFFPSADADPVLERLNELGCKRDGATEVRVGMSEWDATRLGIADRLVEMAEDGCAVRVVHGPMVQEVADTFAAAGIDLRALNSGTLPGRIHSKYLIVDGATGTRSGGQIILTGSPNFNTTSLHRNDEAMLELRDKAIYEQYEENFETMWAAAARG</sequence>
<feature type="domain" description="PLD phosphodiesterase" evidence="8">
    <location>
        <begin position="324"/>
        <end position="359"/>
    </location>
</feature>
<keyword evidence="5" id="KW-0442">Lipid degradation</keyword>
<dbReference type="GO" id="GO:0016891">
    <property type="term" value="F:RNA endonuclease activity producing 5'-phosphomonoesters, hydrolytic mechanism"/>
    <property type="evidence" value="ECO:0007669"/>
    <property type="project" value="TreeGrafter"/>
</dbReference>
<dbReference type="EMBL" id="WHJE01000034">
    <property type="protein sequence ID" value="KAE8764407.1"/>
    <property type="molecule type" value="Genomic_DNA"/>
</dbReference>
<keyword evidence="10" id="KW-1185">Reference proteome</keyword>
<evidence type="ECO:0000256" key="4">
    <source>
        <dbReference type="ARBA" id="ARBA00022801"/>
    </source>
</evidence>
<feature type="chain" id="PRO_5038613154" description="phospholipase D" evidence="7">
    <location>
        <begin position="20"/>
        <end position="393"/>
    </location>
</feature>
<keyword evidence="6" id="KW-0443">Lipid metabolism</keyword>
<evidence type="ECO:0000256" key="6">
    <source>
        <dbReference type="ARBA" id="ARBA00023098"/>
    </source>
</evidence>
<dbReference type="Gene3D" id="3.30.870.10">
    <property type="entry name" value="Endonuclease Chain A"/>
    <property type="match status" value="2"/>
</dbReference>
<dbReference type="SUPFAM" id="SSF56024">
    <property type="entry name" value="Phospholipase D/nuclease"/>
    <property type="match status" value="2"/>
</dbReference>
<accession>A0A7J5UQ27</accession>
<dbReference type="AlphaFoldDB" id="A0A7J5UQ27"/>
<evidence type="ECO:0000313" key="9">
    <source>
        <dbReference type="EMBL" id="KAE8764407.1"/>
    </source>
</evidence>
<comment type="caution">
    <text evidence="9">The sequence shown here is derived from an EMBL/GenBank/DDBJ whole genome shotgun (WGS) entry which is preliminary data.</text>
</comment>
<organism evidence="9 10">
    <name type="scientific">Georgenia thermotolerans</name>
    <dbReference type="NCBI Taxonomy" id="527326"/>
    <lineage>
        <taxon>Bacteria</taxon>
        <taxon>Bacillati</taxon>
        <taxon>Actinomycetota</taxon>
        <taxon>Actinomycetes</taxon>
        <taxon>Micrococcales</taxon>
        <taxon>Bogoriellaceae</taxon>
        <taxon>Georgenia</taxon>
    </lineage>
</organism>
<evidence type="ECO:0000259" key="8">
    <source>
        <dbReference type="PROSITE" id="PS50035"/>
    </source>
</evidence>
<dbReference type="Proteomes" id="UP000451860">
    <property type="component" value="Unassembled WGS sequence"/>
</dbReference>
<keyword evidence="7" id="KW-0732">Signal</keyword>
<evidence type="ECO:0000313" key="10">
    <source>
        <dbReference type="Proteomes" id="UP000451860"/>
    </source>
</evidence>